<evidence type="ECO:0000256" key="1">
    <source>
        <dbReference type="SAM" id="SignalP"/>
    </source>
</evidence>
<accession>A0ABV4NTU9</accession>
<organism evidence="2 3">
    <name type="scientific">Microbulbifer echini</name>
    <dbReference type="NCBI Taxonomy" id="1529067"/>
    <lineage>
        <taxon>Bacteria</taxon>
        <taxon>Pseudomonadati</taxon>
        <taxon>Pseudomonadota</taxon>
        <taxon>Gammaproteobacteria</taxon>
        <taxon>Cellvibrionales</taxon>
        <taxon>Microbulbiferaceae</taxon>
        <taxon>Microbulbifer</taxon>
    </lineage>
</organism>
<feature type="signal peptide" evidence="1">
    <location>
        <begin position="1"/>
        <end position="18"/>
    </location>
</feature>
<evidence type="ECO:0000313" key="2">
    <source>
        <dbReference type="EMBL" id="MFA0792625.1"/>
    </source>
</evidence>
<dbReference type="Proteomes" id="UP001569414">
    <property type="component" value="Unassembled WGS sequence"/>
</dbReference>
<keyword evidence="1" id="KW-0732">Signal</keyword>
<keyword evidence="3" id="KW-1185">Reference proteome</keyword>
<evidence type="ECO:0000313" key="3">
    <source>
        <dbReference type="Proteomes" id="UP001569414"/>
    </source>
</evidence>
<protein>
    <submittedName>
        <fullName evidence="2">Uncharacterized protein</fullName>
    </submittedName>
</protein>
<gene>
    <name evidence="2" type="ORF">ACCI51_18985</name>
</gene>
<feature type="chain" id="PRO_5045494118" evidence="1">
    <location>
        <begin position="19"/>
        <end position="142"/>
    </location>
</feature>
<sequence>MKRILCVLLGLLSVGSLASPPITEQVLTRENVRKLGFSVTVEVSPEATSVKIVGPKSINGNCYPGRSGNALMDKAGNELTTYVTQLTSSQVAPVAFGYYTSNETNMSVWLDYFCPPDQAKNSRRFVVPSVAEYLITSLGSGQ</sequence>
<comment type="caution">
    <text evidence="2">The sequence shown here is derived from an EMBL/GenBank/DDBJ whole genome shotgun (WGS) entry which is preliminary data.</text>
</comment>
<dbReference type="RefSeq" id="WP_371844996.1">
    <property type="nucleotide sequence ID" value="NZ_JBGMEL010000034.1"/>
</dbReference>
<dbReference type="EMBL" id="JBGMEL010000034">
    <property type="protein sequence ID" value="MFA0792625.1"/>
    <property type="molecule type" value="Genomic_DNA"/>
</dbReference>
<name>A0ABV4NTU9_9GAMM</name>
<reference evidence="2 3" key="1">
    <citation type="submission" date="2024-08" db="EMBL/GenBank/DDBJ databases">
        <authorList>
            <person name="Ishaq N."/>
        </authorList>
    </citation>
    <scope>NUCLEOTIDE SEQUENCE [LARGE SCALE GENOMIC DNA]</scope>
    <source>
        <strain evidence="2 3">JCM 30400</strain>
    </source>
</reference>
<proteinExistence type="predicted"/>